<name>A0A517T116_9BACT</name>
<dbReference type="Proteomes" id="UP000315003">
    <property type="component" value="Chromosome"/>
</dbReference>
<dbReference type="InterPro" id="IPR036188">
    <property type="entry name" value="FAD/NAD-bd_sf"/>
</dbReference>
<evidence type="ECO:0000313" key="4">
    <source>
        <dbReference type="Proteomes" id="UP000315003"/>
    </source>
</evidence>
<dbReference type="EC" id="1.4.99.6" evidence="3"/>
<dbReference type="Gene3D" id="3.50.50.60">
    <property type="entry name" value="FAD/NAD(P)-binding domain"/>
    <property type="match status" value="2"/>
</dbReference>
<feature type="domain" description="FAD dependent oxidoreductase" evidence="2">
    <location>
        <begin position="3"/>
        <end position="402"/>
    </location>
</feature>
<reference evidence="3 4" key="1">
    <citation type="submission" date="2019-02" db="EMBL/GenBank/DDBJ databases">
        <title>Deep-cultivation of Planctomycetes and their phenomic and genomic characterization uncovers novel biology.</title>
        <authorList>
            <person name="Wiegand S."/>
            <person name="Jogler M."/>
            <person name="Boedeker C."/>
            <person name="Pinto D."/>
            <person name="Vollmers J."/>
            <person name="Rivas-Marin E."/>
            <person name="Kohn T."/>
            <person name="Peeters S.H."/>
            <person name="Heuer A."/>
            <person name="Rast P."/>
            <person name="Oberbeckmann S."/>
            <person name="Bunk B."/>
            <person name="Jeske O."/>
            <person name="Meyerdierks A."/>
            <person name="Storesund J.E."/>
            <person name="Kallscheuer N."/>
            <person name="Luecker S."/>
            <person name="Lage O.M."/>
            <person name="Pohl T."/>
            <person name="Merkel B.J."/>
            <person name="Hornburger P."/>
            <person name="Mueller R.-W."/>
            <person name="Bruemmer F."/>
            <person name="Labrenz M."/>
            <person name="Spormann A.M."/>
            <person name="Op den Camp H."/>
            <person name="Overmann J."/>
            <person name="Amann R."/>
            <person name="Jetten M.S.M."/>
            <person name="Mascher T."/>
            <person name="Medema M.H."/>
            <person name="Devos D.P."/>
            <person name="Kaster A.-K."/>
            <person name="Ovreas L."/>
            <person name="Rohde M."/>
            <person name="Galperin M.Y."/>
            <person name="Jogler C."/>
        </authorList>
    </citation>
    <scope>NUCLEOTIDE SEQUENCE [LARGE SCALE GENOMIC DNA]</scope>
    <source>
        <strain evidence="3 4">SV_7m_r</strain>
    </source>
</reference>
<protein>
    <submittedName>
        <fullName evidence="3">D-amino acid dehydrogenase small subunit</fullName>
        <ecNumber evidence="3">1.4.99.6</ecNumber>
    </submittedName>
</protein>
<dbReference type="GO" id="GO:0016491">
    <property type="term" value="F:oxidoreductase activity"/>
    <property type="evidence" value="ECO:0007669"/>
    <property type="project" value="UniProtKB-KW"/>
</dbReference>
<evidence type="ECO:0000313" key="3">
    <source>
        <dbReference type="EMBL" id="QDT62078.1"/>
    </source>
</evidence>
<dbReference type="Pfam" id="PF01266">
    <property type="entry name" value="DAO"/>
    <property type="match status" value="1"/>
</dbReference>
<proteinExistence type="predicted"/>
<dbReference type="GO" id="GO:0005737">
    <property type="term" value="C:cytoplasm"/>
    <property type="evidence" value="ECO:0007669"/>
    <property type="project" value="TreeGrafter"/>
</dbReference>
<dbReference type="InterPro" id="IPR006076">
    <property type="entry name" value="FAD-dep_OxRdtase"/>
</dbReference>
<keyword evidence="1 3" id="KW-0560">Oxidoreductase</keyword>
<evidence type="ECO:0000256" key="1">
    <source>
        <dbReference type="ARBA" id="ARBA00023002"/>
    </source>
</evidence>
<dbReference type="SUPFAM" id="SSF51905">
    <property type="entry name" value="FAD/NAD(P)-binding domain"/>
    <property type="match status" value="1"/>
</dbReference>
<accession>A0A517T116</accession>
<dbReference type="AlphaFoldDB" id="A0A517T116"/>
<dbReference type="Gene3D" id="3.30.9.10">
    <property type="entry name" value="D-Amino Acid Oxidase, subunit A, domain 2"/>
    <property type="match status" value="1"/>
</dbReference>
<dbReference type="PANTHER" id="PTHR13847">
    <property type="entry name" value="SARCOSINE DEHYDROGENASE-RELATED"/>
    <property type="match status" value="1"/>
</dbReference>
<gene>
    <name evidence="3" type="primary">dadA</name>
    <name evidence="3" type="ORF">SV7mr_46250</name>
</gene>
<dbReference type="EMBL" id="CP036272">
    <property type="protein sequence ID" value="QDT62078.1"/>
    <property type="molecule type" value="Genomic_DNA"/>
</dbReference>
<dbReference type="PANTHER" id="PTHR13847:SF289">
    <property type="entry name" value="GLYCINE OXIDASE"/>
    <property type="match status" value="1"/>
</dbReference>
<sequence length="421" mass="45677">MNDVIVVGGGVVGCWTALHLAQAGCKVTLLERDSIGRGASYGNCGYVSPSHVHPLSGPGAIKHALEMMVRSGGALSVPPRWDPSLWRWLMRFRKHCSGKAFEQGSRARHALLRSARALYTDFAEQHADSLQWRTAGLMMVYRSPDRFEAYASAAEQLQRDFGLQINRYDGDNVSEVEPALQSGLAGGWHFPDDAHLHPGQLMQQLRKQLDACGVEVRESCGVDRFVMGAGGLSQIHSDSGESFSADGFVIAAGAETSRFAKSLGCKIPVVPGKGFSVTIHGAASRPTIPMIFEDDHVAVTPLDGALRIGSTMQFVGYDRSVPEHRIELLKRSAKLHLRDPIHAAGEAGQEQEERWSGWRPMSPDGIPIISRLPKARNVCLATGNGMIGIACGPATAKLAAELMLDQTPHVDPEPYRVARFN</sequence>
<dbReference type="SUPFAM" id="SSF54373">
    <property type="entry name" value="FAD-linked reductases, C-terminal domain"/>
    <property type="match status" value="1"/>
</dbReference>
<evidence type="ECO:0000259" key="2">
    <source>
        <dbReference type="Pfam" id="PF01266"/>
    </source>
</evidence>
<organism evidence="3 4">
    <name type="scientific">Stieleria bergensis</name>
    <dbReference type="NCBI Taxonomy" id="2528025"/>
    <lineage>
        <taxon>Bacteria</taxon>
        <taxon>Pseudomonadati</taxon>
        <taxon>Planctomycetota</taxon>
        <taxon>Planctomycetia</taxon>
        <taxon>Pirellulales</taxon>
        <taxon>Pirellulaceae</taxon>
        <taxon>Stieleria</taxon>
    </lineage>
</organism>
<keyword evidence="4" id="KW-1185">Reference proteome</keyword>